<organism evidence="4 5">
    <name type="scientific">Thalassotalea profundi</name>
    <dbReference type="NCBI Taxonomy" id="2036687"/>
    <lineage>
        <taxon>Bacteria</taxon>
        <taxon>Pseudomonadati</taxon>
        <taxon>Pseudomonadota</taxon>
        <taxon>Gammaproteobacteria</taxon>
        <taxon>Alteromonadales</taxon>
        <taxon>Colwelliaceae</taxon>
        <taxon>Thalassotalea</taxon>
    </lineage>
</organism>
<accession>A0ABQ3IGS3</accession>
<evidence type="ECO:0000259" key="2">
    <source>
        <dbReference type="Pfam" id="PF00534"/>
    </source>
</evidence>
<dbReference type="RefSeq" id="WP_189376588.1">
    <property type="nucleotide sequence ID" value="NZ_BNAH01000002.1"/>
</dbReference>
<dbReference type="PANTHER" id="PTHR46401:SF2">
    <property type="entry name" value="GLYCOSYLTRANSFERASE WBBK-RELATED"/>
    <property type="match status" value="1"/>
</dbReference>
<dbReference type="Proteomes" id="UP000626370">
    <property type="component" value="Unassembled WGS sequence"/>
</dbReference>
<dbReference type="Pfam" id="PF00534">
    <property type="entry name" value="Glycos_transf_1"/>
    <property type="match status" value="1"/>
</dbReference>
<dbReference type="Gene3D" id="3.40.50.2000">
    <property type="entry name" value="Glycogen Phosphorylase B"/>
    <property type="match status" value="2"/>
</dbReference>
<proteinExistence type="predicted"/>
<keyword evidence="1" id="KW-0808">Transferase</keyword>
<dbReference type="InterPro" id="IPR028098">
    <property type="entry name" value="Glyco_trans_4-like_N"/>
</dbReference>
<evidence type="ECO:0000256" key="1">
    <source>
        <dbReference type="ARBA" id="ARBA00022679"/>
    </source>
</evidence>
<dbReference type="PANTHER" id="PTHR46401">
    <property type="entry name" value="GLYCOSYLTRANSFERASE WBBK-RELATED"/>
    <property type="match status" value="1"/>
</dbReference>
<dbReference type="EMBL" id="BNAH01000002">
    <property type="protein sequence ID" value="GHE80571.1"/>
    <property type="molecule type" value="Genomic_DNA"/>
</dbReference>
<sequence>MKARVLVVGPLSSGHIQKWVKPLVNEFDFIFFTLHRSENDKVLEGMPIISFPRITGTRIDFLLAVPFLIYTILKYSPNLLHAHFLSSYGLMVSVCDFKNIPKILSTWGTDVNGKAQTNKLLRYFLKRTASSYNIINAPAHHIKEKLQALGFNGNNIEVFQYGINLTEYPVKDCSQEQSGQTVFLSIRNWDDLYNIKSVLFAFSMFSQESKNKATLRLIGKGDLKTKAAIESLVKTLDFGENDVDIIGFVDNKSLKKLLLASDFVVSIPSIDGTPLSVLESIYVGLIPIVSDIDANREWFCDKTAIFVDQAEVSSIAKGFHRGVELLAKSSIQPMIIENRNKVIEKACYNTNTNRLKFLYNYLLTKKNV</sequence>
<evidence type="ECO:0000313" key="5">
    <source>
        <dbReference type="Proteomes" id="UP000626370"/>
    </source>
</evidence>
<evidence type="ECO:0000259" key="3">
    <source>
        <dbReference type="Pfam" id="PF13477"/>
    </source>
</evidence>
<feature type="domain" description="Glycosyltransferase subfamily 4-like N-terminal" evidence="3">
    <location>
        <begin position="4"/>
        <end position="129"/>
    </location>
</feature>
<reference evidence="5" key="1">
    <citation type="journal article" date="2019" name="Int. J. Syst. Evol. Microbiol.">
        <title>The Global Catalogue of Microorganisms (GCM) 10K type strain sequencing project: providing services to taxonomists for standard genome sequencing and annotation.</title>
        <authorList>
            <consortium name="The Broad Institute Genomics Platform"/>
            <consortium name="The Broad Institute Genome Sequencing Center for Infectious Disease"/>
            <person name="Wu L."/>
            <person name="Ma J."/>
        </authorList>
    </citation>
    <scope>NUCLEOTIDE SEQUENCE [LARGE SCALE GENOMIC DNA]</scope>
    <source>
        <strain evidence="5">CGMCC 1.15922</strain>
    </source>
</reference>
<evidence type="ECO:0000313" key="4">
    <source>
        <dbReference type="EMBL" id="GHE80571.1"/>
    </source>
</evidence>
<gene>
    <name evidence="4" type="ORF">GCM10011501_05630</name>
</gene>
<feature type="domain" description="Glycosyl transferase family 1" evidence="2">
    <location>
        <begin position="176"/>
        <end position="320"/>
    </location>
</feature>
<comment type="caution">
    <text evidence="4">The sequence shown here is derived from an EMBL/GenBank/DDBJ whole genome shotgun (WGS) entry which is preliminary data.</text>
</comment>
<keyword evidence="5" id="KW-1185">Reference proteome</keyword>
<dbReference type="SUPFAM" id="SSF53756">
    <property type="entry name" value="UDP-Glycosyltransferase/glycogen phosphorylase"/>
    <property type="match status" value="1"/>
</dbReference>
<dbReference type="InterPro" id="IPR001296">
    <property type="entry name" value="Glyco_trans_1"/>
</dbReference>
<protein>
    <submittedName>
        <fullName evidence="4">Capsular polysaccharide biosynthesis protein</fullName>
    </submittedName>
</protein>
<dbReference type="Pfam" id="PF13477">
    <property type="entry name" value="Glyco_trans_4_2"/>
    <property type="match status" value="1"/>
</dbReference>
<name>A0ABQ3IGS3_9GAMM</name>